<dbReference type="InParanoid" id="A0A4S2N1J0"/>
<evidence type="ECO:0000256" key="1">
    <source>
        <dbReference type="SAM" id="MobiDB-lite"/>
    </source>
</evidence>
<feature type="transmembrane region" description="Helical" evidence="2">
    <location>
        <begin position="120"/>
        <end position="138"/>
    </location>
</feature>
<feature type="compositionally biased region" description="Basic and acidic residues" evidence="1">
    <location>
        <begin position="56"/>
        <end position="67"/>
    </location>
</feature>
<keyword evidence="4" id="KW-1185">Reference proteome</keyword>
<dbReference type="AlphaFoldDB" id="A0A4S2N1J0"/>
<sequence length="405" mass="45543">MSPTTYFHKLGHDIDNSWQHDNWDDDDWRENTWQADTWSSSPSSPSSSSTSSRSSSCDRPDPQHFDPDFEMPVPYLPPLPPSQEEEEAPPLVPSQTQEPTQPASVWNKVRRILTSEEVKFIWLPALALFLALSAVLFIPGRAGAVKSPSVQDDEPKSVSSSTSVVTIWMMQWKTETVAVSETVTVSTTALETVYSTMTEAPEPTSVVEKSKAGDTALEHIIRVESIMEKLNWATKSGQTPSSTTLPKPQDHRPLIRQNHTTLSALHHRQRSQSPPSIALNNPFKAISTAMWAEVRTLVCPIFPTFGPCRRYAAAVEEQLLKIEWELRKQDLWDWLKTRKEDCIDWLAHNKNVPCPNTEGTTWEEVCEDEEGLGDNDGKRVEDEEAEETNGQDTETGGGEIYKDEL</sequence>
<reference evidence="3 4" key="1">
    <citation type="submission" date="2019-04" db="EMBL/GenBank/DDBJ databases">
        <title>Comparative genomics and transcriptomics to analyze fruiting body development in filamentous ascomycetes.</title>
        <authorList>
            <consortium name="DOE Joint Genome Institute"/>
            <person name="Lutkenhaus R."/>
            <person name="Traeger S."/>
            <person name="Breuer J."/>
            <person name="Kuo A."/>
            <person name="Lipzen A."/>
            <person name="Pangilinan J."/>
            <person name="Dilworth D."/>
            <person name="Sandor L."/>
            <person name="Poggeler S."/>
            <person name="Barry K."/>
            <person name="Grigoriev I.V."/>
            <person name="Nowrousian M."/>
        </authorList>
    </citation>
    <scope>NUCLEOTIDE SEQUENCE [LARGE SCALE GENOMIC DNA]</scope>
    <source>
        <strain evidence="3 4">CBS 389.68</strain>
    </source>
</reference>
<dbReference type="EMBL" id="ML220114">
    <property type="protein sequence ID" value="TGZ82999.1"/>
    <property type="molecule type" value="Genomic_DNA"/>
</dbReference>
<name>A0A4S2N1J0_9PEZI</name>
<gene>
    <name evidence="3" type="ORF">EX30DRAFT_347330</name>
</gene>
<keyword evidence="2" id="KW-1133">Transmembrane helix</keyword>
<evidence type="ECO:0000313" key="4">
    <source>
        <dbReference type="Proteomes" id="UP000298138"/>
    </source>
</evidence>
<evidence type="ECO:0000313" key="3">
    <source>
        <dbReference type="EMBL" id="TGZ82999.1"/>
    </source>
</evidence>
<proteinExistence type="predicted"/>
<evidence type="ECO:0000256" key="2">
    <source>
        <dbReference type="SAM" id="Phobius"/>
    </source>
</evidence>
<protein>
    <submittedName>
        <fullName evidence="3">Uncharacterized protein</fullName>
    </submittedName>
</protein>
<feature type="compositionally biased region" description="Polar residues" evidence="1">
    <location>
        <begin position="93"/>
        <end position="103"/>
    </location>
</feature>
<feature type="compositionally biased region" description="Low complexity" evidence="1">
    <location>
        <begin position="39"/>
        <end position="55"/>
    </location>
</feature>
<dbReference type="Proteomes" id="UP000298138">
    <property type="component" value="Unassembled WGS sequence"/>
</dbReference>
<keyword evidence="2" id="KW-0812">Transmembrane</keyword>
<feature type="region of interest" description="Disordered" evidence="1">
    <location>
        <begin position="366"/>
        <end position="405"/>
    </location>
</feature>
<feature type="region of interest" description="Disordered" evidence="1">
    <location>
        <begin position="1"/>
        <end position="103"/>
    </location>
</feature>
<accession>A0A4S2N1J0</accession>
<keyword evidence="2" id="KW-0472">Membrane</keyword>
<organism evidence="3 4">
    <name type="scientific">Ascodesmis nigricans</name>
    <dbReference type="NCBI Taxonomy" id="341454"/>
    <lineage>
        <taxon>Eukaryota</taxon>
        <taxon>Fungi</taxon>
        <taxon>Dikarya</taxon>
        <taxon>Ascomycota</taxon>
        <taxon>Pezizomycotina</taxon>
        <taxon>Pezizomycetes</taxon>
        <taxon>Pezizales</taxon>
        <taxon>Ascodesmidaceae</taxon>
        <taxon>Ascodesmis</taxon>
    </lineage>
</organism>